<sequence length="219" mass="22743">MKKILVAALATLACLAGNVTGASADVTGDFKVVSATYTNHGDSTGGDVTISGSVNNGAIQSGKSVVVDYSFDYSFLYQIVTETGTVSCAKTKKDGTIQIIGEGACTNKEFAEDKAFNIDTTVKTTQKLSASGMKAVKAPTVTKDGRLNPNGRITGYDWSALYSIVPLDEIVDPALIPDGATLVPGSVSITSVKYSAYLIEPTGAQIPDTLVSGILFQTP</sequence>
<evidence type="ECO:0000256" key="1">
    <source>
        <dbReference type="SAM" id="SignalP"/>
    </source>
</evidence>
<gene>
    <name evidence="2" type="ORF">KP004_01305</name>
</gene>
<feature type="signal peptide" evidence="1">
    <location>
        <begin position="1"/>
        <end position="24"/>
    </location>
</feature>
<keyword evidence="1" id="KW-0732">Signal</keyword>
<reference evidence="2 3" key="1">
    <citation type="submission" date="2021-06" db="EMBL/GenBank/DDBJ databases">
        <title>Gemonas diversity in paddy soil.</title>
        <authorList>
            <person name="Liu G."/>
        </authorList>
    </citation>
    <scope>NUCLEOTIDE SEQUENCE [LARGE SCALE GENOMIC DNA]</scope>
    <source>
        <strain evidence="2 3">RG10</strain>
    </source>
</reference>
<evidence type="ECO:0008006" key="4">
    <source>
        <dbReference type="Google" id="ProtNLM"/>
    </source>
</evidence>
<accession>A0ABX8J6B9</accession>
<feature type="chain" id="PRO_5045698627" description="DUF5666 domain-containing protein" evidence="1">
    <location>
        <begin position="25"/>
        <end position="219"/>
    </location>
</feature>
<evidence type="ECO:0000313" key="3">
    <source>
        <dbReference type="Proteomes" id="UP000683557"/>
    </source>
</evidence>
<evidence type="ECO:0000313" key="2">
    <source>
        <dbReference type="EMBL" id="QWV93860.1"/>
    </source>
</evidence>
<dbReference type="EMBL" id="CP076723">
    <property type="protein sequence ID" value="QWV93860.1"/>
    <property type="molecule type" value="Genomic_DNA"/>
</dbReference>
<dbReference type="Proteomes" id="UP000683557">
    <property type="component" value="Chromosome"/>
</dbReference>
<protein>
    <recommendedName>
        <fullName evidence="4">DUF5666 domain-containing protein</fullName>
    </recommendedName>
</protein>
<name>A0ABX8J6B9_9BACT</name>
<proteinExistence type="predicted"/>
<keyword evidence="3" id="KW-1185">Reference proteome</keyword>
<organism evidence="2 3">
    <name type="scientific">Geomonas oryzisoli</name>
    <dbReference type="NCBI Taxonomy" id="2847992"/>
    <lineage>
        <taxon>Bacteria</taxon>
        <taxon>Pseudomonadati</taxon>
        <taxon>Thermodesulfobacteriota</taxon>
        <taxon>Desulfuromonadia</taxon>
        <taxon>Geobacterales</taxon>
        <taxon>Geobacteraceae</taxon>
        <taxon>Geomonas</taxon>
    </lineage>
</organism>
<dbReference type="RefSeq" id="WP_216800598.1">
    <property type="nucleotide sequence ID" value="NZ_CP076723.1"/>
</dbReference>